<dbReference type="GO" id="GO:0016747">
    <property type="term" value="F:acyltransferase activity, transferring groups other than amino-acyl groups"/>
    <property type="evidence" value="ECO:0007669"/>
    <property type="project" value="UniProtKB-ARBA"/>
</dbReference>
<dbReference type="Pfam" id="PF02458">
    <property type="entry name" value="Transferase"/>
    <property type="match status" value="1"/>
</dbReference>
<dbReference type="PANTHER" id="PTHR31896:SF67">
    <property type="entry name" value="AMINE OXIDASE DOMAIN-CONTAINING PROTEIN"/>
    <property type="match status" value="1"/>
</dbReference>
<dbReference type="Gramene" id="PAN33304">
    <property type="protein sequence ID" value="PAN33304"/>
    <property type="gene ID" value="PAHAL_6G010300"/>
</dbReference>
<dbReference type="InterPro" id="IPR023213">
    <property type="entry name" value="CAT-like_dom_sf"/>
</dbReference>
<dbReference type="InterPro" id="IPR051283">
    <property type="entry name" value="Sec_Metabolite_Acyltrans"/>
</dbReference>
<keyword evidence="1" id="KW-0808">Transferase</keyword>
<dbReference type="Gene3D" id="3.30.559.10">
    <property type="entry name" value="Chloramphenicol acetyltransferase-like domain"/>
    <property type="match status" value="2"/>
</dbReference>
<evidence type="ECO:0000256" key="1">
    <source>
        <dbReference type="ARBA" id="ARBA00022679"/>
    </source>
</evidence>
<dbReference type="AlphaFoldDB" id="A0A2S3HZL8"/>
<dbReference type="EMBL" id="CM008051">
    <property type="protein sequence ID" value="PAN33304.1"/>
    <property type="molecule type" value="Genomic_DNA"/>
</dbReference>
<name>A0A2S3HZL8_9POAL</name>
<gene>
    <name evidence="3" type="ORF">PAHAL_6G010300</name>
</gene>
<feature type="region of interest" description="Disordered" evidence="2">
    <location>
        <begin position="11"/>
        <end position="31"/>
    </location>
</feature>
<evidence type="ECO:0008006" key="4">
    <source>
        <dbReference type="Google" id="ProtNLM"/>
    </source>
</evidence>
<organism evidence="3">
    <name type="scientific">Panicum hallii</name>
    <dbReference type="NCBI Taxonomy" id="206008"/>
    <lineage>
        <taxon>Eukaryota</taxon>
        <taxon>Viridiplantae</taxon>
        <taxon>Streptophyta</taxon>
        <taxon>Embryophyta</taxon>
        <taxon>Tracheophyta</taxon>
        <taxon>Spermatophyta</taxon>
        <taxon>Magnoliopsida</taxon>
        <taxon>Liliopsida</taxon>
        <taxon>Poales</taxon>
        <taxon>Poaceae</taxon>
        <taxon>PACMAD clade</taxon>
        <taxon>Panicoideae</taxon>
        <taxon>Panicodae</taxon>
        <taxon>Paniceae</taxon>
        <taxon>Panicinae</taxon>
        <taxon>Panicum</taxon>
        <taxon>Panicum sect. Panicum</taxon>
    </lineage>
</organism>
<protein>
    <recommendedName>
        <fullName evidence="4">Acetyltransferase</fullName>
    </recommendedName>
</protein>
<accession>A0A2S3HZL8</accession>
<sequence>MGGSPGGVEILSRRLVRPESSSSPDRMPSEPEVIHLTPWDLRLITVDHIQKGILLPKPRAGGAAQVIDNLASSFARALDLFYPLAGRLTASEVTDGVSTPSFVISLCCNNEGAEFVHAMASGVTVRDITASLYIPSVVWSLFPLNRLLSVDAVVDSLPVLAAQVTELEDGIFIAMSLNHGVADGTAFWRFFNTWSEINRSSGGSEGYELSTPLPMVDRWFLDTCPVPIPLPFGKLEDIVLRPEYTPVRECFFHFSAESIKKLKTKANAEMAGTATATISSLQSLLAHIWRAVCRARQLAPHLETVYRLAIGCRGRVKGIPQEYMGNAVTLGTAESTVGDVLDKGLGWAAWLLNRVVASFDEAQVMGDLASWAREPKLAHARPSRNPAYAVTGSSPRFDVYGNDFGWGGPVAVRSGAGNKLDGKVTVYEGRGGGGSMALEVCLSPEALARLIADEEFMEAVTVGAA</sequence>
<dbReference type="Proteomes" id="UP000243499">
    <property type="component" value="Chromosome 6"/>
</dbReference>
<evidence type="ECO:0000313" key="3">
    <source>
        <dbReference type="EMBL" id="PAN33304.1"/>
    </source>
</evidence>
<proteinExistence type="predicted"/>
<dbReference type="PANTHER" id="PTHR31896">
    <property type="entry name" value="FAMILY REGULATORY PROTEIN, PUTATIVE (AFU_ORTHOLOGUE AFUA_3G14730)-RELATED"/>
    <property type="match status" value="1"/>
</dbReference>
<evidence type="ECO:0000256" key="2">
    <source>
        <dbReference type="SAM" id="MobiDB-lite"/>
    </source>
</evidence>
<reference evidence="3" key="1">
    <citation type="submission" date="2018-04" db="EMBL/GenBank/DDBJ databases">
        <title>WGS assembly of Panicum hallii.</title>
        <authorList>
            <person name="Lovell J."/>
            <person name="Jenkins J."/>
            <person name="Lowry D."/>
            <person name="Mamidi S."/>
            <person name="Sreedasyam A."/>
            <person name="Weng X."/>
            <person name="Barry K."/>
            <person name="Bonette J."/>
            <person name="Campitelli B."/>
            <person name="Daum C."/>
            <person name="Gordon S."/>
            <person name="Gould B."/>
            <person name="Lipzen A."/>
            <person name="Macqueen A."/>
            <person name="Palacio-Mejia J."/>
            <person name="Plott C."/>
            <person name="Shakirov E."/>
            <person name="Shu S."/>
            <person name="Yoshinaga Y."/>
            <person name="Zane M."/>
            <person name="Rokhsar D."/>
            <person name="Grimwood J."/>
            <person name="Schmutz J."/>
            <person name="Juenger T."/>
        </authorList>
    </citation>
    <scope>NUCLEOTIDE SEQUENCE [LARGE SCALE GENOMIC DNA]</scope>
    <source>
        <strain evidence="3">FIL2</strain>
    </source>
</reference>